<sequence>MGALPSHEALAYQTESDTPSDTDHRASLRVLTGMLTRQNTAKKYRGKLLFLGLDGAGKSTLVNHLARISMGDDLSPFLASHGRDLPAYLYPDPTRTQQTASYRVDNSDRYLMLVDPSGRRVCRAKWYTTSVEFVSFSGTSSNLNSLAPTTNVLNTLPILAVLFIIDATDATRFPIVAAELVRFMKLKEHNPIFQKSQLFLVFNKIDHFLPVLPSETPEEPESKEYQQLLSSHKQQQRAAVQEARRELRKSVEYELTMDQRRHPFSYKDPKAPVTAASSSSSKPWSSLFASSMAAPAPTADFNELNMGTPPINSTKKSNTAAAATATSSLFTSAIDCCAQDRESVRALREWINEELKRTQSA</sequence>
<dbReference type="AlphaFoldDB" id="A0A8T1WW00"/>
<keyword evidence="3" id="KW-1185">Reference proteome</keyword>
<dbReference type="EMBL" id="JAGDFL010000117">
    <property type="protein sequence ID" value="KAG7397311.1"/>
    <property type="molecule type" value="Genomic_DNA"/>
</dbReference>
<gene>
    <name evidence="2" type="ORF">PHYBOEH_000893</name>
</gene>
<evidence type="ECO:0000256" key="1">
    <source>
        <dbReference type="SAM" id="MobiDB-lite"/>
    </source>
</evidence>
<comment type="caution">
    <text evidence="2">The sequence shown here is derived from an EMBL/GenBank/DDBJ whole genome shotgun (WGS) entry which is preliminary data.</text>
</comment>
<dbReference type="Proteomes" id="UP000693981">
    <property type="component" value="Unassembled WGS sequence"/>
</dbReference>
<feature type="region of interest" description="Disordered" evidence="1">
    <location>
        <begin position="1"/>
        <end position="23"/>
    </location>
</feature>
<evidence type="ECO:0008006" key="4">
    <source>
        <dbReference type="Google" id="ProtNLM"/>
    </source>
</evidence>
<dbReference type="CDD" id="cd00882">
    <property type="entry name" value="Ras_like_GTPase"/>
    <property type="match status" value="1"/>
</dbReference>
<protein>
    <recommendedName>
        <fullName evidence="4">G domain-containing protein</fullName>
    </recommendedName>
</protein>
<accession>A0A8T1WW00</accession>
<evidence type="ECO:0000313" key="3">
    <source>
        <dbReference type="Proteomes" id="UP000693981"/>
    </source>
</evidence>
<dbReference type="OrthoDB" id="73187at2759"/>
<proteinExistence type="predicted"/>
<name>A0A8T1WW00_9STRA</name>
<reference evidence="2" key="1">
    <citation type="submission" date="2021-02" db="EMBL/GenBank/DDBJ databases">
        <authorList>
            <person name="Palmer J.M."/>
        </authorList>
    </citation>
    <scope>NUCLEOTIDE SEQUENCE</scope>
    <source>
        <strain evidence="2">SCRP23</strain>
    </source>
</reference>
<organism evidence="2 3">
    <name type="scientific">Phytophthora boehmeriae</name>
    <dbReference type="NCBI Taxonomy" id="109152"/>
    <lineage>
        <taxon>Eukaryota</taxon>
        <taxon>Sar</taxon>
        <taxon>Stramenopiles</taxon>
        <taxon>Oomycota</taxon>
        <taxon>Peronosporomycetes</taxon>
        <taxon>Peronosporales</taxon>
        <taxon>Peronosporaceae</taxon>
        <taxon>Phytophthora</taxon>
    </lineage>
</organism>
<evidence type="ECO:0000313" key="2">
    <source>
        <dbReference type="EMBL" id="KAG7397311.1"/>
    </source>
</evidence>